<dbReference type="SUPFAM" id="SSF53756">
    <property type="entry name" value="UDP-Glycosyltransferase/glycogen phosphorylase"/>
    <property type="match status" value="1"/>
</dbReference>
<protein>
    <recommendedName>
        <fullName evidence="4">glycogen phosphorylase</fullName>
        <ecNumber evidence="4">2.4.1.1</ecNumber>
    </recommendedName>
</protein>
<evidence type="ECO:0000256" key="3">
    <source>
        <dbReference type="ARBA" id="ARBA00006047"/>
    </source>
</evidence>
<reference evidence="11" key="1">
    <citation type="submission" date="2017-09" db="EMBL/GenBank/DDBJ databases">
        <title>Depth-based differentiation of microbial function through sediment-hosted aquifers and enrichment of novel symbionts in the deep terrestrial subsurface.</title>
        <authorList>
            <person name="Probst A.J."/>
            <person name="Ladd B."/>
            <person name="Jarett J.K."/>
            <person name="Geller-Mcgrath D.E."/>
            <person name="Sieber C.M.K."/>
            <person name="Emerson J.B."/>
            <person name="Anantharaman K."/>
            <person name="Thomas B.C."/>
            <person name="Malmstrom R."/>
            <person name="Stieglmeier M."/>
            <person name="Klingl A."/>
            <person name="Woyke T."/>
            <person name="Ryan C.M."/>
            <person name="Banfield J.F."/>
        </authorList>
    </citation>
    <scope>NUCLEOTIDE SEQUENCE [LARGE SCALE GENOMIC DNA]</scope>
</reference>
<dbReference type="Proteomes" id="UP000231098">
    <property type="component" value="Unassembled WGS sequence"/>
</dbReference>
<comment type="catalytic activity">
    <reaction evidence="1">
        <text>[(1-&gt;4)-alpha-D-glucosyl](n) + phosphate = [(1-&gt;4)-alpha-D-glucosyl](n-1) + alpha-D-glucose 1-phosphate</text>
        <dbReference type="Rhea" id="RHEA:41732"/>
        <dbReference type="Rhea" id="RHEA-COMP:9584"/>
        <dbReference type="Rhea" id="RHEA-COMP:9586"/>
        <dbReference type="ChEBI" id="CHEBI:15444"/>
        <dbReference type="ChEBI" id="CHEBI:43474"/>
        <dbReference type="ChEBI" id="CHEBI:58601"/>
        <dbReference type="EC" id="2.4.1.1"/>
    </reaction>
</comment>
<evidence type="ECO:0000256" key="4">
    <source>
        <dbReference type="ARBA" id="ARBA00012591"/>
    </source>
</evidence>
<dbReference type="AlphaFoldDB" id="A0A2H0X8P8"/>
<dbReference type="InterPro" id="IPR052182">
    <property type="entry name" value="Glycogen/Maltodextrin_Phosph"/>
</dbReference>
<accession>A0A2H0X8P8</accession>
<dbReference type="InterPro" id="IPR000811">
    <property type="entry name" value="Glyco_trans_35"/>
</dbReference>
<dbReference type="GO" id="GO:0008184">
    <property type="term" value="F:glycogen phosphorylase activity"/>
    <property type="evidence" value="ECO:0007669"/>
    <property type="project" value="InterPro"/>
</dbReference>
<dbReference type="PROSITE" id="PS00102">
    <property type="entry name" value="PHOSPHORYLASE"/>
    <property type="match status" value="1"/>
</dbReference>
<keyword evidence="7" id="KW-0663">Pyridoxal phosphate</keyword>
<sequence>MEKPVAYFSAEYGLPNNMPIYAGGLGILAGDILREASELSLPFVAVGVLYKKGFFKQALDKNGWQEEKDVYWNPEDYGLDPVKNQDGSPLSIILPFPKANLNLLVWKNTVGKTFLYLLDADNDDNPADLRDLTSNLYTGDWNLHLEQEYILGVGGVRLLRELKIESKMWHLNDDHSALSLLERLRELVSSGISFEDALSKIKETTLFTTHTPVRGAESVYDRETVLPFLKILSGDKIDLEKIFSLGAKDTETFSLSLLGISLSGYKNAVSKRHHEISESLWDTKMDFVTNGVSSYHWVSNPMKTLYDNHLGTDWQSNINSAGMWQKVYDISDKEFWSARLTAKKHLISYLLKNNILTSQIDENELFIGFARRFAPYKQSQILISSMSHLKSMLLNSESPAHLFVSGKAHPIDNAGKKLLQEVYWADNDPKVGEAIVFCENYDIPLAKMLVSGVDLWLNTPKPPMEASGTSGMKAMLNGAINASTLDGWWYEAFDGNNGWVVGSYDPEETAKMSIEELNDNLFYLLESEIIPLYYDLEDGIPVKWIKKIKDSLVTCAPRFNTRRMLLEYKEKFYDRL</sequence>
<dbReference type="InterPro" id="IPR011834">
    <property type="entry name" value="Agluc_phsphrylas"/>
</dbReference>
<dbReference type="EMBL" id="PEYV01000058">
    <property type="protein sequence ID" value="PIS21300.1"/>
    <property type="molecule type" value="Genomic_DNA"/>
</dbReference>
<organism evidence="10 11">
    <name type="scientific">candidate division WWE3 bacterium CG08_land_8_20_14_0_20_41_15</name>
    <dbReference type="NCBI Taxonomy" id="1975086"/>
    <lineage>
        <taxon>Bacteria</taxon>
        <taxon>Katanobacteria</taxon>
    </lineage>
</organism>
<dbReference type="PANTHER" id="PTHR42655">
    <property type="entry name" value="GLYCOGEN PHOSPHORYLASE"/>
    <property type="match status" value="1"/>
</dbReference>
<name>A0A2H0X8P8_UNCKA</name>
<comment type="cofactor">
    <cofactor evidence="2">
        <name>pyridoxal 5'-phosphate</name>
        <dbReference type="ChEBI" id="CHEBI:597326"/>
    </cofactor>
</comment>
<dbReference type="EC" id="2.4.1.1" evidence="4"/>
<evidence type="ECO:0000313" key="10">
    <source>
        <dbReference type="EMBL" id="PIS21300.1"/>
    </source>
</evidence>
<dbReference type="NCBIfam" id="TIGR02094">
    <property type="entry name" value="more_P_ylases"/>
    <property type="match status" value="1"/>
</dbReference>
<keyword evidence="5" id="KW-0328">Glycosyltransferase</keyword>
<dbReference type="GO" id="GO:0030170">
    <property type="term" value="F:pyridoxal phosphate binding"/>
    <property type="evidence" value="ECO:0007669"/>
    <property type="project" value="InterPro"/>
</dbReference>
<dbReference type="PANTHER" id="PTHR42655:SF1">
    <property type="entry name" value="GLYCOGEN PHOSPHORYLASE"/>
    <property type="match status" value="1"/>
</dbReference>
<evidence type="ECO:0000256" key="2">
    <source>
        <dbReference type="ARBA" id="ARBA00001933"/>
    </source>
</evidence>
<gene>
    <name evidence="10" type="ORF">COT51_03420</name>
</gene>
<evidence type="ECO:0000256" key="7">
    <source>
        <dbReference type="ARBA" id="ARBA00022898"/>
    </source>
</evidence>
<dbReference type="InterPro" id="IPR035090">
    <property type="entry name" value="Pyridoxal_P_attach_site"/>
</dbReference>
<evidence type="ECO:0000313" key="11">
    <source>
        <dbReference type="Proteomes" id="UP000231098"/>
    </source>
</evidence>
<comment type="similarity">
    <text evidence="3">Belongs to the glycogen phosphorylase family.</text>
</comment>
<dbReference type="Pfam" id="PF00343">
    <property type="entry name" value="Phosphorylase"/>
    <property type="match status" value="1"/>
</dbReference>
<proteinExistence type="inferred from homology"/>
<keyword evidence="8" id="KW-0119">Carbohydrate metabolism</keyword>
<dbReference type="GO" id="GO:0005975">
    <property type="term" value="P:carbohydrate metabolic process"/>
    <property type="evidence" value="ECO:0007669"/>
    <property type="project" value="InterPro"/>
</dbReference>
<evidence type="ECO:0000256" key="9">
    <source>
        <dbReference type="ARBA" id="ARBA00025174"/>
    </source>
</evidence>
<keyword evidence="6" id="KW-0808">Transferase</keyword>
<evidence type="ECO:0000256" key="5">
    <source>
        <dbReference type="ARBA" id="ARBA00022676"/>
    </source>
</evidence>
<evidence type="ECO:0000256" key="1">
    <source>
        <dbReference type="ARBA" id="ARBA00001275"/>
    </source>
</evidence>
<evidence type="ECO:0000256" key="8">
    <source>
        <dbReference type="ARBA" id="ARBA00023277"/>
    </source>
</evidence>
<comment type="caution">
    <text evidence="10">The sequence shown here is derived from an EMBL/GenBank/DDBJ whole genome shotgun (WGS) entry which is preliminary data.</text>
</comment>
<comment type="function">
    <text evidence="9">Phosphorylase is an important allosteric enzyme in carbohydrate metabolism. Enzymes from different sources differ in their regulatory mechanisms and in their natural substrates. However, all known phosphorylases share catalytic and structural properties.</text>
</comment>
<evidence type="ECO:0000256" key="6">
    <source>
        <dbReference type="ARBA" id="ARBA00022679"/>
    </source>
</evidence>
<dbReference type="Gene3D" id="3.40.50.2000">
    <property type="entry name" value="Glycogen Phosphorylase B"/>
    <property type="match status" value="3"/>
</dbReference>